<organism evidence="5 6">
    <name type="scientific">Candidatus Falkowbacteria bacterium CG10_big_fil_rev_8_21_14_0_10_37_14</name>
    <dbReference type="NCBI Taxonomy" id="1974561"/>
    <lineage>
        <taxon>Bacteria</taxon>
        <taxon>Candidatus Falkowiibacteriota</taxon>
    </lineage>
</organism>
<evidence type="ECO:0000256" key="3">
    <source>
        <dbReference type="SAM" id="Phobius"/>
    </source>
</evidence>
<evidence type="ECO:0000256" key="1">
    <source>
        <dbReference type="ARBA" id="ARBA00022481"/>
    </source>
</evidence>
<dbReference type="InterPro" id="IPR045584">
    <property type="entry name" value="Pilin-like"/>
</dbReference>
<gene>
    <name evidence="5" type="ORF">COT94_03690</name>
</gene>
<keyword evidence="3" id="KW-0472">Membrane</keyword>
<dbReference type="InterPro" id="IPR012902">
    <property type="entry name" value="N_methyl_site"/>
</dbReference>
<name>A0A2M6WSS5_9BACT</name>
<dbReference type="SUPFAM" id="SSF54523">
    <property type="entry name" value="Pili subunits"/>
    <property type="match status" value="1"/>
</dbReference>
<dbReference type="AlphaFoldDB" id="A0A2M6WSS5"/>
<dbReference type="Pfam" id="PF21722">
    <property type="entry name" value="Gly_rich_2"/>
    <property type="match status" value="1"/>
</dbReference>
<comment type="caution">
    <text evidence="5">The sequence shown here is derived from an EMBL/GenBank/DDBJ whole genome shotgun (WGS) entry which is preliminary data.</text>
</comment>
<keyword evidence="3" id="KW-0812">Transmembrane</keyword>
<dbReference type="InterPro" id="IPR049304">
    <property type="entry name" value="Gly_rich_dom"/>
</dbReference>
<dbReference type="Proteomes" id="UP000228533">
    <property type="component" value="Unassembled WGS sequence"/>
</dbReference>
<dbReference type="NCBIfam" id="TIGR02532">
    <property type="entry name" value="IV_pilin_GFxxxE"/>
    <property type="match status" value="1"/>
</dbReference>
<evidence type="ECO:0000313" key="5">
    <source>
        <dbReference type="EMBL" id="PIT95834.1"/>
    </source>
</evidence>
<feature type="transmembrane region" description="Helical" evidence="3">
    <location>
        <begin position="6"/>
        <end position="29"/>
    </location>
</feature>
<feature type="domain" description="Glycine-rich" evidence="4">
    <location>
        <begin position="170"/>
        <end position="415"/>
    </location>
</feature>
<dbReference type="GO" id="GO:0015628">
    <property type="term" value="P:protein secretion by the type II secretion system"/>
    <property type="evidence" value="ECO:0007669"/>
    <property type="project" value="InterPro"/>
</dbReference>
<dbReference type="EMBL" id="PFAM01000022">
    <property type="protein sequence ID" value="PIT95834.1"/>
    <property type="molecule type" value="Genomic_DNA"/>
</dbReference>
<protein>
    <recommendedName>
        <fullName evidence="4">Glycine-rich domain-containing protein</fullName>
    </recommendedName>
</protein>
<feature type="region of interest" description="Disordered" evidence="2">
    <location>
        <begin position="269"/>
        <end position="296"/>
    </location>
</feature>
<proteinExistence type="predicted"/>
<accession>A0A2M6WSS5</accession>
<keyword evidence="1" id="KW-0488">Methylation</keyword>
<evidence type="ECO:0000256" key="2">
    <source>
        <dbReference type="SAM" id="MobiDB-lite"/>
    </source>
</evidence>
<dbReference type="GO" id="GO:0015627">
    <property type="term" value="C:type II protein secretion system complex"/>
    <property type="evidence" value="ECO:0007669"/>
    <property type="project" value="InterPro"/>
</dbReference>
<keyword evidence="3" id="KW-1133">Transmembrane helix</keyword>
<evidence type="ECO:0000313" key="6">
    <source>
        <dbReference type="Proteomes" id="UP000228533"/>
    </source>
</evidence>
<dbReference type="PRINTS" id="PR00813">
    <property type="entry name" value="BCTERIALGSPG"/>
</dbReference>
<dbReference type="Gene3D" id="3.30.700.10">
    <property type="entry name" value="Glycoprotein, Type 4 Pilin"/>
    <property type="match status" value="1"/>
</dbReference>
<evidence type="ECO:0000259" key="4">
    <source>
        <dbReference type="Pfam" id="PF21722"/>
    </source>
</evidence>
<sequence length="418" mass="40195">MFKKNWRLGFSIIEILLVIMIIGILTAMVSNTLRKSRMEARDVVRMANIKQIQDALEMFSAKENRYPTAAEFVIGSPLLGPTGRTYIKHIPTNAKPWKEGACATLGSEYYYSNPSSDTYNLSYCIARDIGDLSGGGYMATPKQIDVPYTFAATGGTITYANGYKIHTFTTNGTFEALGNANVEVLVVAGGGGGGGNCITCGGAGAGGAGGLIYNASYAVTPQNYAVVVGAGGSGGPAKTNYGLGTNGGNSTFDTLVAVGGGFGRGQSGVAGNSGGSGGGGGGGGNPPPGAGGAGTATQGYAGGAGITSPYGGGGGGGAGAAGSSGAIKAGGIGVVSAITGADVYYAGGGGGGAYTTNAPGSGGLGGGGNGANTNINNGNGFAGTANTGGGGGGANGNPKGGAGGSGGSGIVIIRYPFP</sequence>
<reference evidence="6" key="1">
    <citation type="submission" date="2017-09" db="EMBL/GenBank/DDBJ databases">
        <title>Depth-based differentiation of microbial function through sediment-hosted aquifers and enrichment of novel symbionts in the deep terrestrial subsurface.</title>
        <authorList>
            <person name="Probst A.J."/>
            <person name="Ladd B."/>
            <person name="Jarett J.K."/>
            <person name="Geller-Mcgrath D.E."/>
            <person name="Sieber C.M.K."/>
            <person name="Emerson J.B."/>
            <person name="Anantharaman K."/>
            <person name="Thomas B.C."/>
            <person name="Malmstrom R."/>
            <person name="Stieglmeier M."/>
            <person name="Klingl A."/>
            <person name="Woyke T."/>
            <person name="Ryan C.M."/>
            <person name="Banfield J.F."/>
        </authorList>
    </citation>
    <scope>NUCLEOTIDE SEQUENCE [LARGE SCALE GENOMIC DNA]</scope>
</reference>
<dbReference type="InterPro" id="IPR000983">
    <property type="entry name" value="Bac_GSPG_pilin"/>
</dbReference>